<dbReference type="SUPFAM" id="SSF103506">
    <property type="entry name" value="Mitochondrial carrier"/>
    <property type="match status" value="1"/>
</dbReference>
<keyword evidence="3 11" id="KW-0813">Transport</keyword>
<dbReference type="Gene3D" id="1.50.40.10">
    <property type="entry name" value="Mitochondrial carrier domain"/>
    <property type="match status" value="1"/>
</dbReference>
<comment type="subcellular location">
    <subcellularLocation>
        <location evidence="1">Mitochondrion inner membrane</location>
        <topology evidence="1">Multi-pass membrane protein</topology>
    </subcellularLocation>
</comment>
<evidence type="ECO:0000256" key="2">
    <source>
        <dbReference type="ARBA" id="ARBA00006375"/>
    </source>
</evidence>
<feature type="repeat" description="Solcar" evidence="10">
    <location>
        <begin position="53"/>
        <end position="128"/>
    </location>
</feature>
<evidence type="ECO:0000256" key="1">
    <source>
        <dbReference type="ARBA" id="ARBA00004448"/>
    </source>
</evidence>
<feature type="repeat" description="Solcar" evidence="10">
    <location>
        <begin position="236"/>
        <end position="324"/>
    </location>
</feature>
<comment type="similarity">
    <text evidence="2 11">Belongs to the mitochondrial carrier (TC 2.A.29) family.</text>
</comment>
<keyword evidence="7" id="KW-1133">Transmembrane helix</keyword>
<keyword evidence="9 10" id="KW-0472">Membrane</keyword>
<dbReference type="EMBL" id="MT179589">
    <property type="protein sequence ID" value="QKK35457.1"/>
    <property type="molecule type" value="mRNA"/>
</dbReference>
<evidence type="ECO:0000256" key="11">
    <source>
        <dbReference type="RuleBase" id="RU000488"/>
    </source>
</evidence>
<evidence type="ECO:0000256" key="10">
    <source>
        <dbReference type="PROSITE-ProRule" id="PRU00282"/>
    </source>
</evidence>
<dbReference type="GO" id="GO:0005743">
    <property type="term" value="C:mitochondrial inner membrane"/>
    <property type="evidence" value="ECO:0007669"/>
    <property type="project" value="UniProtKB-SubCell"/>
</dbReference>
<dbReference type="InterPro" id="IPR045315">
    <property type="entry name" value="Mtm1-like"/>
</dbReference>
<evidence type="ECO:0000256" key="4">
    <source>
        <dbReference type="ARBA" id="ARBA00022692"/>
    </source>
</evidence>
<gene>
    <name evidence="12" type="primary">Mtm1</name>
</gene>
<evidence type="ECO:0000256" key="6">
    <source>
        <dbReference type="ARBA" id="ARBA00022792"/>
    </source>
</evidence>
<reference evidence="12" key="1">
    <citation type="journal article" date="2020" name="Appl. Microbiol. Biotechnol.">
        <title>Identification and importance of mitochondrial citrate carriers and ATP citrate lyase for glycolipid production in Starmerella bombicola.</title>
        <authorList>
            <person name="Jezierska S."/>
            <person name="Claus S."/>
            <person name="Van Bogaert I.N.A."/>
        </authorList>
    </citation>
    <scope>NUCLEOTIDE SEQUENCE</scope>
</reference>
<proteinExistence type="evidence at transcript level"/>
<keyword evidence="8" id="KW-0496">Mitochondrion</keyword>
<feature type="repeat" description="Solcar" evidence="10">
    <location>
        <begin position="137"/>
        <end position="226"/>
    </location>
</feature>
<keyword evidence="6" id="KW-0999">Mitochondrion inner membrane</keyword>
<dbReference type="GO" id="GO:1990542">
    <property type="term" value="P:mitochondrial transmembrane transport"/>
    <property type="evidence" value="ECO:0007669"/>
    <property type="project" value="InterPro"/>
</dbReference>
<dbReference type="InterPro" id="IPR018108">
    <property type="entry name" value="MCP_transmembrane"/>
</dbReference>
<accession>A0A6M8Y9K3</accession>
<evidence type="ECO:0000256" key="8">
    <source>
        <dbReference type="ARBA" id="ARBA00023128"/>
    </source>
</evidence>
<protein>
    <submittedName>
        <fullName evidence="12">Mitochondrial Mtm1</fullName>
    </submittedName>
</protein>
<dbReference type="PANTHER" id="PTHR45760">
    <property type="entry name" value="FI19922P1-RELATED"/>
    <property type="match status" value="1"/>
</dbReference>
<keyword evidence="5" id="KW-0677">Repeat</keyword>
<evidence type="ECO:0000256" key="9">
    <source>
        <dbReference type="ARBA" id="ARBA00023136"/>
    </source>
</evidence>
<evidence type="ECO:0000256" key="5">
    <source>
        <dbReference type="ARBA" id="ARBA00022737"/>
    </source>
</evidence>
<evidence type="ECO:0000313" key="12">
    <source>
        <dbReference type="EMBL" id="QKK35457.1"/>
    </source>
</evidence>
<name>A0A6M8Y9K3_STABO</name>
<dbReference type="PROSITE" id="PS50920">
    <property type="entry name" value="SOLCAR"/>
    <property type="match status" value="3"/>
</dbReference>
<evidence type="ECO:0000256" key="3">
    <source>
        <dbReference type="ARBA" id="ARBA00022448"/>
    </source>
</evidence>
<evidence type="ECO:0000256" key="7">
    <source>
        <dbReference type="ARBA" id="ARBA00022989"/>
    </source>
</evidence>
<dbReference type="InterPro" id="IPR023395">
    <property type="entry name" value="MCP_dom_sf"/>
</dbReference>
<keyword evidence="4 10" id="KW-0812">Transmembrane</keyword>
<sequence length="327" mass="35167">MQQSSAVEHLAPSTETAISSAAKFKSHPLTAQALSMATVKSSQLGVNVCCKDAFWYPSSLSYCIANDSDPCIMDTKKLRNSSSTFGVLRSIVNEEGAAVLWRGVSILLIQAIPSNVIYFIAYEQLRDSIASVNGTGFAQLGPLVAGGLARALASSTVSPLELLKTRLQSIQAPQSKNAMGFALRSLGEMIKLDGLRSLWSGLGLTLWRDVPFSSIYWLVVEAVRSHSPKSFQTNSEKFIESFISGIIGGVVASLVTTPFDVAKTRRQLGHSSCASAHMSMPKFMGTIARTEGWKALFVGLTPRTFKVAPACAIMITSYEMGKRVLGT</sequence>
<dbReference type="PANTHER" id="PTHR45760:SF2">
    <property type="entry name" value="FI19922P1-RELATED"/>
    <property type="match status" value="1"/>
</dbReference>
<dbReference type="Pfam" id="PF00153">
    <property type="entry name" value="Mito_carr"/>
    <property type="match status" value="3"/>
</dbReference>
<organism evidence="12">
    <name type="scientific">Starmerella bombicola</name>
    <name type="common">Yeast</name>
    <name type="synonym">Candida bombicola</name>
    <dbReference type="NCBI Taxonomy" id="75736"/>
    <lineage>
        <taxon>Eukaryota</taxon>
        <taxon>Fungi</taxon>
        <taxon>Dikarya</taxon>
        <taxon>Ascomycota</taxon>
        <taxon>Saccharomycotina</taxon>
        <taxon>Dipodascomycetes</taxon>
        <taxon>Dipodascales</taxon>
        <taxon>Trichomonascaceae</taxon>
        <taxon>Starmerella</taxon>
    </lineage>
</organism>
<dbReference type="AlphaFoldDB" id="A0A6M8Y9K3"/>